<dbReference type="AlphaFoldDB" id="A0A131ZSP1"/>
<dbReference type="Proteomes" id="UP000616769">
    <property type="component" value="Unassembled WGS sequence"/>
</dbReference>
<reference evidence="1 2" key="1">
    <citation type="journal article" date="2015" name="Parasit. Vectors">
        <title>Draft genome of the scabies mite.</title>
        <authorList>
            <person name="Rider S.D.Jr."/>
            <person name="Morgan M.S."/>
            <person name="Arlian L.G."/>
        </authorList>
    </citation>
    <scope>NUCLEOTIDE SEQUENCE [LARGE SCALE GENOMIC DNA]</scope>
    <source>
        <strain evidence="1">Arlian Lab</strain>
    </source>
</reference>
<organism evidence="1 2">
    <name type="scientific">Sarcoptes scabiei</name>
    <name type="common">Itch mite</name>
    <name type="synonym">Acarus scabiei</name>
    <dbReference type="NCBI Taxonomy" id="52283"/>
    <lineage>
        <taxon>Eukaryota</taxon>
        <taxon>Metazoa</taxon>
        <taxon>Ecdysozoa</taxon>
        <taxon>Arthropoda</taxon>
        <taxon>Chelicerata</taxon>
        <taxon>Arachnida</taxon>
        <taxon>Acari</taxon>
        <taxon>Acariformes</taxon>
        <taxon>Sarcoptiformes</taxon>
        <taxon>Astigmata</taxon>
        <taxon>Psoroptidia</taxon>
        <taxon>Sarcoptoidea</taxon>
        <taxon>Sarcoptidae</taxon>
        <taxon>Sarcoptinae</taxon>
        <taxon>Sarcoptes</taxon>
    </lineage>
</organism>
<sequence>MPLTFGDAVRRVKNGDQNNEQFAFLTDSTLVKYAVMTNCDLQSVGNEFSRKPIALAVQQNSDLKDKLSSTILKLLNQRRLENLKEKWWNQNEEKKECQDSKKQSDGISINNIGGVFIVIFIGVILACITLVIEYWYFKKKESNVVTISDKNKNQGFAIGNLQPNNHLTPRTNFNTDFGMNQERMLRRLRATKKSFNSFVNNY</sequence>
<evidence type="ECO:0000313" key="2">
    <source>
        <dbReference type="Proteomes" id="UP000616769"/>
    </source>
</evidence>
<dbReference type="VEuPathDB" id="VectorBase:SSCA009304"/>
<accession>A0A131ZSP1</accession>
<dbReference type="FunFam" id="3.40.190.10:FF:000160">
    <property type="entry name" value="GLutamate Receptor family (AMPA)"/>
    <property type="match status" value="1"/>
</dbReference>
<dbReference type="OrthoDB" id="5984008at2759"/>
<keyword evidence="1" id="KW-0675">Receptor</keyword>
<name>A0A131ZSP1_SARSC</name>
<comment type="caution">
    <text evidence="1">The sequence shown here is derived from an EMBL/GenBank/DDBJ whole genome shotgun (WGS) entry which is preliminary data.</text>
</comment>
<proteinExistence type="predicted"/>
<dbReference type="InterPro" id="IPR015683">
    <property type="entry name" value="Ionotropic_Glu_rcpt"/>
</dbReference>
<dbReference type="EMBL" id="JXLN01000004">
    <property type="protein sequence ID" value="KPL94548.1"/>
    <property type="molecule type" value="Genomic_DNA"/>
</dbReference>
<evidence type="ECO:0000313" key="1">
    <source>
        <dbReference type="EMBL" id="KPL94548.1"/>
    </source>
</evidence>
<dbReference type="Gene3D" id="3.40.190.10">
    <property type="entry name" value="Periplasmic binding protein-like II"/>
    <property type="match status" value="2"/>
</dbReference>
<dbReference type="SUPFAM" id="SSF53850">
    <property type="entry name" value="Periplasmic binding protein-like II"/>
    <property type="match status" value="1"/>
</dbReference>
<protein>
    <submittedName>
        <fullName evidence="1">Glutamate receptor-like protein 1</fullName>
    </submittedName>
</protein>
<dbReference type="PANTHER" id="PTHR18966">
    <property type="entry name" value="IONOTROPIC GLUTAMATE RECEPTOR"/>
    <property type="match status" value="1"/>
</dbReference>
<gene>
    <name evidence="1" type="ORF">QR98_0001470</name>
</gene>